<evidence type="ECO:0000313" key="3">
    <source>
        <dbReference type="Proteomes" id="UP000004893"/>
    </source>
</evidence>
<reference evidence="2 3" key="1">
    <citation type="submission" date="2009-02" db="EMBL/GenBank/DDBJ databases">
        <title>Draft genome sequence of Clostridium hylemonae (DSM 15053).</title>
        <authorList>
            <person name="Sudarsanam P."/>
            <person name="Ley R."/>
            <person name="Guruge J."/>
            <person name="Turnbaugh P.J."/>
            <person name="Mahowald M."/>
            <person name="Liep D."/>
            <person name="Gordon J."/>
        </authorList>
    </citation>
    <scope>NUCLEOTIDE SEQUENCE [LARGE SCALE GENOMIC DNA]</scope>
    <source>
        <strain evidence="2 3">DSM 15053</strain>
    </source>
</reference>
<comment type="caution">
    <text evidence="2">The sequence shown here is derived from an EMBL/GenBank/DDBJ whole genome shotgun (WGS) entry which is preliminary data.</text>
</comment>
<accession>C0C0C9</accession>
<gene>
    <name evidence="2" type="ORF">CLOHYLEM_05524</name>
    <name evidence="1" type="ORF">CLOHYLEM_07861</name>
</gene>
<dbReference type="EMBL" id="ABYI02000106">
    <property type="protein sequence ID" value="EEG72077.1"/>
    <property type="molecule type" value="Genomic_DNA"/>
</dbReference>
<sequence length="85" mass="9747">MKKNTKEELLAVIASKAGCNYLSDVILPIYSEKVLAAIESIDENEYDLKEWQETVGYIIGNNTIQINDCKDAKEYLIHKLWKRGL</sequence>
<name>C0C0C9_9FIRM</name>
<dbReference type="AlphaFoldDB" id="C0C0C9"/>
<organism evidence="2 3">
    <name type="scientific">[Clostridium] hylemonae DSM 15053</name>
    <dbReference type="NCBI Taxonomy" id="553973"/>
    <lineage>
        <taxon>Bacteria</taxon>
        <taxon>Bacillati</taxon>
        <taxon>Bacillota</taxon>
        <taxon>Clostridia</taxon>
        <taxon>Lachnospirales</taxon>
        <taxon>Lachnospiraceae</taxon>
    </lineage>
</organism>
<protein>
    <submittedName>
        <fullName evidence="2">Uncharacterized protein</fullName>
    </submittedName>
</protein>
<dbReference type="RefSeq" id="WP_006442862.1">
    <property type="nucleotide sequence ID" value="NZ_GG657759.1"/>
</dbReference>
<dbReference type="Proteomes" id="UP000004893">
    <property type="component" value="Unassembled WGS sequence"/>
</dbReference>
<reference evidence="2 3" key="2">
    <citation type="submission" date="2009-02" db="EMBL/GenBank/DDBJ databases">
        <authorList>
            <person name="Fulton L."/>
            <person name="Clifton S."/>
            <person name="Fulton B."/>
            <person name="Xu J."/>
            <person name="Minx P."/>
            <person name="Pepin K.H."/>
            <person name="Johnson M."/>
            <person name="Bhonagiri V."/>
            <person name="Nash W.E."/>
            <person name="Mardis E.R."/>
            <person name="Wilson R.K."/>
        </authorList>
    </citation>
    <scope>NUCLEOTIDE SEQUENCE [LARGE SCALE GENOMIC DNA]</scope>
    <source>
        <strain evidence="2 3">DSM 15053</strain>
    </source>
</reference>
<evidence type="ECO:0000313" key="1">
    <source>
        <dbReference type="EMBL" id="EEG72077.1"/>
    </source>
</evidence>
<dbReference type="EMBL" id="ABYI02000020">
    <property type="protein sequence ID" value="EEG74266.1"/>
    <property type="molecule type" value="Genomic_DNA"/>
</dbReference>
<proteinExistence type="predicted"/>
<dbReference type="HOGENOM" id="CLU_176186_1_0_9"/>
<evidence type="ECO:0000313" key="2">
    <source>
        <dbReference type="EMBL" id="EEG74266.1"/>
    </source>
</evidence>
<keyword evidence="3" id="KW-1185">Reference proteome</keyword>